<dbReference type="PROSITE" id="PS51257">
    <property type="entry name" value="PROKAR_LIPOPROTEIN"/>
    <property type="match status" value="1"/>
</dbReference>
<keyword evidence="1" id="KW-0732">Signal</keyword>
<dbReference type="Proteomes" id="UP001596003">
    <property type="component" value="Unassembled WGS sequence"/>
</dbReference>
<feature type="chain" id="PRO_5045337848" evidence="1">
    <location>
        <begin position="22"/>
        <end position="213"/>
    </location>
</feature>
<proteinExistence type="predicted"/>
<protein>
    <submittedName>
        <fullName evidence="2">DUF2911 domain-containing protein</fullName>
    </submittedName>
</protein>
<comment type="caution">
    <text evidence="2">The sequence shown here is derived from an EMBL/GenBank/DDBJ whole genome shotgun (WGS) entry which is preliminary data.</text>
</comment>
<organism evidence="2 3">
    <name type="scientific">Flavobacterium chungangensis</name>
    <dbReference type="NCBI Taxonomy" id="2708132"/>
    <lineage>
        <taxon>Bacteria</taxon>
        <taxon>Pseudomonadati</taxon>
        <taxon>Bacteroidota</taxon>
        <taxon>Flavobacteriia</taxon>
        <taxon>Flavobacteriales</taxon>
        <taxon>Flavobacteriaceae</taxon>
        <taxon>Flavobacterium</taxon>
    </lineage>
</organism>
<reference evidence="3" key="1">
    <citation type="journal article" date="2019" name="Int. J. Syst. Evol. Microbiol.">
        <title>The Global Catalogue of Microorganisms (GCM) 10K type strain sequencing project: providing services to taxonomists for standard genome sequencing and annotation.</title>
        <authorList>
            <consortium name="The Broad Institute Genomics Platform"/>
            <consortium name="The Broad Institute Genome Sequencing Center for Infectious Disease"/>
            <person name="Wu L."/>
            <person name="Ma J."/>
        </authorList>
    </citation>
    <scope>NUCLEOTIDE SEQUENCE [LARGE SCALE GENOMIC DNA]</scope>
    <source>
        <strain evidence="3">NBRC 103627</strain>
    </source>
</reference>
<keyword evidence="3" id="KW-1185">Reference proteome</keyword>
<evidence type="ECO:0000256" key="1">
    <source>
        <dbReference type="SAM" id="SignalP"/>
    </source>
</evidence>
<feature type="signal peptide" evidence="1">
    <location>
        <begin position="1"/>
        <end position="21"/>
    </location>
</feature>
<gene>
    <name evidence="2" type="ORF">ACFO3N_18075</name>
</gene>
<evidence type="ECO:0000313" key="3">
    <source>
        <dbReference type="Proteomes" id="UP001596003"/>
    </source>
</evidence>
<sequence>MKKTKTILASFLVLLALASCAKKENKAEDSSSGHHHQSADVNGEQYAMKVNNGTIKNDTLKGSPERTAMGFVDGSHIHIEYSSPGTRGRVIWGGLVPLDHLWVTGAHSATRISFSKDVNINSKRIKAGEYAFFTIPGKESWTLIFNTKARQHLTDDYDQKDDALRLEVTPEKLAQPVQRLTYRVKELSQREGTVSMEWEYLKISFSITPADAK</sequence>
<dbReference type="Pfam" id="PF11138">
    <property type="entry name" value="DUF2911"/>
    <property type="match status" value="1"/>
</dbReference>
<dbReference type="RefSeq" id="WP_379800062.1">
    <property type="nucleotide sequence ID" value="NZ_JBHSFY010000012.1"/>
</dbReference>
<name>A0ABV8ZJ07_9FLAO</name>
<accession>A0ABV8ZJ07</accession>
<dbReference type="EMBL" id="JBHSFY010000012">
    <property type="protein sequence ID" value="MFC4478989.1"/>
    <property type="molecule type" value="Genomic_DNA"/>
</dbReference>
<dbReference type="InterPro" id="IPR021314">
    <property type="entry name" value="DUF2911"/>
</dbReference>
<evidence type="ECO:0000313" key="2">
    <source>
        <dbReference type="EMBL" id="MFC4478989.1"/>
    </source>
</evidence>